<feature type="signal peptide" evidence="1">
    <location>
        <begin position="1"/>
        <end position="22"/>
    </location>
</feature>
<evidence type="ECO:0000256" key="1">
    <source>
        <dbReference type="SAM" id="SignalP"/>
    </source>
</evidence>
<dbReference type="AlphaFoldDB" id="A0A6M2E4X0"/>
<dbReference type="EMBL" id="GIDH01001543">
    <property type="protein sequence ID" value="NOV53486.1"/>
    <property type="molecule type" value="Transcribed_RNA"/>
</dbReference>
<evidence type="ECO:0000313" key="2">
    <source>
        <dbReference type="EMBL" id="NOV53486.1"/>
    </source>
</evidence>
<protein>
    <submittedName>
        <fullName evidence="2">Putative conserved secreted protein</fullName>
    </submittedName>
</protein>
<accession>A0A6M2E4X0</accession>
<reference evidence="2" key="1">
    <citation type="submission" date="2019-12" db="EMBL/GenBank/DDBJ databases">
        <title>The sialotranscriptome of the gopher-tortoise tick, Amblyomma tuberculatum.</title>
        <authorList>
            <person name="Karim S."/>
            <person name="Andersen J."/>
            <person name="Kumar D."/>
            <person name="Adamson S."/>
            <person name="Ennen J."/>
            <person name="Qualis C.P."/>
            <person name="Ribeiro J.M.C."/>
        </authorList>
    </citation>
    <scope>NUCLEOTIDE SEQUENCE</scope>
    <source>
        <strain evidence="2">Removed</strain>
        <tissue evidence="2">Salivary glands</tissue>
    </source>
</reference>
<organism evidence="2">
    <name type="scientific">Amblyomma tuberculatum</name>
    <dbReference type="NCBI Taxonomy" id="48802"/>
    <lineage>
        <taxon>Eukaryota</taxon>
        <taxon>Metazoa</taxon>
        <taxon>Ecdysozoa</taxon>
        <taxon>Arthropoda</taxon>
        <taxon>Chelicerata</taxon>
        <taxon>Arachnida</taxon>
        <taxon>Acari</taxon>
        <taxon>Parasitiformes</taxon>
        <taxon>Ixodida</taxon>
        <taxon>Ixodoidea</taxon>
        <taxon>Ixodidae</taxon>
        <taxon>Amblyomminae</taxon>
        <taxon>Amblyomma</taxon>
    </lineage>
</organism>
<name>A0A6M2E4X0_9ACAR</name>
<feature type="chain" id="PRO_5026839391" evidence="1">
    <location>
        <begin position="23"/>
        <end position="210"/>
    </location>
</feature>
<proteinExistence type="predicted"/>
<keyword evidence="1" id="KW-0732">Signal</keyword>
<sequence length="210" mass="22931">MNSMMPAKIFAVLACMAISATGLQYEPGTPCDFSGLDVEGPINRMIEQLPESEVRRSIASNAKFLGVEFLPLKITGLNKIKRYGAIVPFCVNGTRMIQVDFAQMDGVALTLPWRTCTGKEGDLQLRAKISRFTTLFRVEATELGEVIRLVLEGPTIPGTTGELMIYAHGGGFLLPISMGYVSLVFPAALQEIWNMEFFASFVTSVRGVLA</sequence>